<comment type="caution">
    <text evidence="2">The sequence shown here is derived from an EMBL/GenBank/DDBJ whole genome shotgun (WGS) entry which is preliminary data.</text>
</comment>
<keyword evidence="1" id="KW-1133">Transmembrane helix</keyword>
<proteinExistence type="predicted"/>
<gene>
    <name evidence="2" type="ORF">FB45DRAFT_999073</name>
</gene>
<accession>A0AAD7FWS1</accession>
<evidence type="ECO:0000256" key="1">
    <source>
        <dbReference type="SAM" id="Phobius"/>
    </source>
</evidence>
<organism evidence="2 3">
    <name type="scientific">Roridomyces roridus</name>
    <dbReference type="NCBI Taxonomy" id="1738132"/>
    <lineage>
        <taxon>Eukaryota</taxon>
        <taxon>Fungi</taxon>
        <taxon>Dikarya</taxon>
        <taxon>Basidiomycota</taxon>
        <taxon>Agaricomycotina</taxon>
        <taxon>Agaricomycetes</taxon>
        <taxon>Agaricomycetidae</taxon>
        <taxon>Agaricales</taxon>
        <taxon>Marasmiineae</taxon>
        <taxon>Mycenaceae</taxon>
        <taxon>Roridomyces</taxon>
    </lineage>
</organism>
<dbReference type="AlphaFoldDB" id="A0AAD7FWS1"/>
<reference evidence="2" key="1">
    <citation type="submission" date="2023-03" db="EMBL/GenBank/DDBJ databases">
        <title>Massive genome expansion in bonnet fungi (Mycena s.s.) driven by repeated elements and novel gene families across ecological guilds.</title>
        <authorList>
            <consortium name="Lawrence Berkeley National Laboratory"/>
            <person name="Harder C.B."/>
            <person name="Miyauchi S."/>
            <person name="Viragh M."/>
            <person name="Kuo A."/>
            <person name="Thoen E."/>
            <person name="Andreopoulos B."/>
            <person name="Lu D."/>
            <person name="Skrede I."/>
            <person name="Drula E."/>
            <person name="Henrissat B."/>
            <person name="Morin E."/>
            <person name="Kohler A."/>
            <person name="Barry K."/>
            <person name="LaButti K."/>
            <person name="Morin E."/>
            <person name="Salamov A."/>
            <person name="Lipzen A."/>
            <person name="Mereny Z."/>
            <person name="Hegedus B."/>
            <person name="Baldrian P."/>
            <person name="Stursova M."/>
            <person name="Weitz H."/>
            <person name="Taylor A."/>
            <person name="Grigoriev I.V."/>
            <person name="Nagy L.G."/>
            <person name="Martin F."/>
            <person name="Kauserud H."/>
        </authorList>
    </citation>
    <scope>NUCLEOTIDE SEQUENCE</scope>
    <source>
        <strain evidence="2">9284</strain>
    </source>
</reference>
<evidence type="ECO:0000313" key="3">
    <source>
        <dbReference type="Proteomes" id="UP001221142"/>
    </source>
</evidence>
<sequence length="131" mass="14443">MTDRLPPPTADEMALRNAASVGHNGTFEMGAGGNALSLFLSTVFLMVGSSAFCWGWMYRKGMVVHFEESKTEEMEHILAYTGFDLILKGKMGKGREGQVIEEELAQFSSPILLLFSMMSIQHNIQPTIHSG</sequence>
<protein>
    <submittedName>
        <fullName evidence="2">Uncharacterized protein</fullName>
    </submittedName>
</protein>
<feature type="transmembrane region" description="Helical" evidence="1">
    <location>
        <begin position="35"/>
        <end position="57"/>
    </location>
</feature>
<keyword evidence="1" id="KW-0472">Membrane</keyword>
<dbReference type="Proteomes" id="UP001221142">
    <property type="component" value="Unassembled WGS sequence"/>
</dbReference>
<dbReference type="EMBL" id="JARKIF010000003">
    <property type="protein sequence ID" value="KAJ7643714.1"/>
    <property type="molecule type" value="Genomic_DNA"/>
</dbReference>
<keyword evidence="3" id="KW-1185">Reference proteome</keyword>
<keyword evidence="1" id="KW-0812">Transmembrane</keyword>
<evidence type="ECO:0000313" key="2">
    <source>
        <dbReference type="EMBL" id="KAJ7643714.1"/>
    </source>
</evidence>
<name>A0AAD7FWS1_9AGAR</name>